<dbReference type="EMBL" id="OU963897">
    <property type="protein sequence ID" value="CAH0405482.1"/>
    <property type="molecule type" value="Genomic_DNA"/>
</dbReference>
<accession>A0ABN8BFE8</accession>
<evidence type="ECO:0000313" key="2">
    <source>
        <dbReference type="Proteomes" id="UP001153292"/>
    </source>
</evidence>
<gene>
    <name evidence="1" type="ORF">CHILSU_LOCUS8848</name>
</gene>
<organism evidence="1 2">
    <name type="scientific">Chilo suppressalis</name>
    <name type="common">Asiatic rice borer moth</name>
    <dbReference type="NCBI Taxonomy" id="168631"/>
    <lineage>
        <taxon>Eukaryota</taxon>
        <taxon>Metazoa</taxon>
        <taxon>Ecdysozoa</taxon>
        <taxon>Arthropoda</taxon>
        <taxon>Hexapoda</taxon>
        <taxon>Insecta</taxon>
        <taxon>Pterygota</taxon>
        <taxon>Neoptera</taxon>
        <taxon>Endopterygota</taxon>
        <taxon>Lepidoptera</taxon>
        <taxon>Glossata</taxon>
        <taxon>Ditrysia</taxon>
        <taxon>Pyraloidea</taxon>
        <taxon>Crambidae</taxon>
        <taxon>Crambinae</taxon>
        <taxon>Chilo</taxon>
    </lineage>
</organism>
<proteinExistence type="predicted"/>
<evidence type="ECO:0000313" key="1">
    <source>
        <dbReference type="EMBL" id="CAH0405482.1"/>
    </source>
</evidence>
<name>A0ABN8BFE8_CHISP</name>
<evidence type="ECO:0008006" key="3">
    <source>
        <dbReference type="Google" id="ProtNLM"/>
    </source>
</evidence>
<protein>
    <recommendedName>
        <fullName evidence="3">PiggyBac transposable element-derived protein domain-containing protein</fullName>
    </recommendedName>
</protein>
<keyword evidence="2" id="KW-1185">Reference proteome</keyword>
<dbReference type="Proteomes" id="UP001153292">
    <property type="component" value="Chromosome 4"/>
</dbReference>
<sequence length="82" mass="9831">MQICANLCSNTFNGSQPYWTCYSNSDMDRNKIIALLLLLKGYRRKRRFWVHPFITLMNADRTILIEYYGLKTEEDFFIIILE</sequence>
<reference evidence="1" key="1">
    <citation type="submission" date="2021-12" db="EMBL/GenBank/DDBJ databases">
        <authorList>
            <person name="King R."/>
        </authorList>
    </citation>
    <scope>NUCLEOTIDE SEQUENCE</scope>
</reference>